<name>A0AAW2R1G4_SESRA</name>
<evidence type="ECO:0008006" key="3">
    <source>
        <dbReference type="Google" id="ProtNLM"/>
    </source>
</evidence>
<feature type="chain" id="PRO_5043475483" description="Secreted protein" evidence="1">
    <location>
        <begin position="24"/>
        <end position="92"/>
    </location>
</feature>
<comment type="caution">
    <text evidence="2">The sequence shown here is derived from an EMBL/GenBank/DDBJ whole genome shotgun (WGS) entry which is preliminary data.</text>
</comment>
<evidence type="ECO:0000313" key="2">
    <source>
        <dbReference type="EMBL" id="KAL0374082.1"/>
    </source>
</evidence>
<dbReference type="EMBL" id="JACGWJ010000014">
    <property type="protein sequence ID" value="KAL0374082.1"/>
    <property type="molecule type" value="Genomic_DNA"/>
</dbReference>
<evidence type="ECO:0000256" key="1">
    <source>
        <dbReference type="SAM" id="SignalP"/>
    </source>
</evidence>
<protein>
    <recommendedName>
        <fullName evidence="3">Secreted protein</fullName>
    </recommendedName>
</protein>
<organism evidence="2">
    <name type="scientific">Sesamum radiatum</name>
    <name type="common">Black benniseed</name>
    <dbReference type="NCBI Taxonomy" id="300843"/>
    <lineage>
        <taxon>Eukaryota</taxon>
        <taxon>Viridiplantae</taxon>
        <taxon>Streptophyta</taxon>
        <taxon>Embryophyta</taxon>
        <taxon>Tracheophyta</taxon>
        <taxon>Spermatophyta</taxon>
        <taxon>Magnoliopsida</taxon>
        <taxon>eudicotyledons</taxon>
        <taxon>Gunneridae</taxon>
        <taxon>Pentapetalae</taxon>
        <taxon>asterids</taxon>
        <taxon>lamiids</taxon>
        <taxon>Lamiales</taxon>
        <taxon>Pedaliaceae</taxon>
        <taxon>Sesamum</taxon>
    </lineage>
</organism>
<accession>A0AAW2R1G4</accession>
<keyword evidence="1" id="KW-0732">Signal</keyword>
<feature type="signal peptide" evidence="1">
    <location>
        <begin position="1"/>
        <end position="23"/>
    </location>
</feature>
<sequence length="92" mass="10694">MWRLHFFILFGLQLTDFVIVASSRSGLFQPFQMISYAFEDCSDSYKLLLHSLNGKLVSHIGRSPVHRRTLTIYSCITQSNSSRHSCFTQYQQ</sequence>
<dbReference type="AlphaFoldDB" id="A0AAW2R1G4"/>
<gene>
    <name evidence="2" type="ORF">Sradi_3323900</name>
</gene>
<proteinExistence type="predicted"/>
<reference evidence="2" key="1">
    <citation type="submission" date="2020-06" db="EMBL/GenBank/DDBJ databases">
        <authorList>
            <person name="Li T."/>
            <person name="Hu X."/>
            <person name="Zhang T."/>
            <person name="Song X."/>
            <person name="Zhang H."/>
            <person name="Dai N."/>
            <person name="Sheng W."/>
            <person name="Hou X."/>
            <person name="Wei L."/>
        </authorList>
    </citation>
    <scope>NUCLEOTIDE SEQUENCE</scope>
    <source>
        <strain evidence="2">G02</strain>
        <tissue evidence="2">Leaf</tissue>
    </source>
</reference>
<reference evidence="2" key="2">
    <citation type="journal article" date="2024" name="Plant">
        <title>Genomic evolution and insights into agronomic trait innovations of Sesamum species.</title>
        <authorList>
            <person name="Miao H."/>
            <person name="Wang L."/>
            <person name="Qu L."/>
            <person name="Liu H."/>
            <person name="Sun Y."/>
            <person name="Le M."/>
            <person name="Wang Q."/>
            <person name="Wei S."/>
            <person name="Zheng Y."/>
            <person name="Lin W."/>
            <person name="Duan Y."/>
            <person name="Cao H."/>
            <person name="Xiong S."/>
            <person name="Wang X."/>
            <person name="Wei L."/>
            <person name="Li C."/>
            <person name="Ma Q."/>
            <person name="Ju M."/>
            <person name="Zhao R."/>
            <person name="Li G."/>
            <person name="Mu C."/>
            <person name="Tian Q."/>
            <person name="Mei H."/>
            <person name="Zhang T."/>
            <person name="Gao T."/>
            <person name="Zhang H."/>
        </authorList>
    </citation>
    <scope>NUCLEOTIDE SEQUENCE</scope>
    <source>
        <strain evidence="2">G02</strain>
    </source>
</reference>